<comment type="caution">
    <text evidence="3">The sequence shown here is derived from an EMBL/GenBank/DDBJ whole genome shotgun (WGS) entry which is preliminary data.</text>
</comment>
<keyword evidence="3" id="KW-0378">Hydrolase</keyword>
<dbReference type="EMBL" id="BJYK01000002">
    <property type="protein sequence ID" value="GEN79664.1"/>
    <property type="molecule type" value="Genomic_DNA"/>
</dbReference>
<dbReference type="RefSeq" id="WP_052113743.1">
    <property type="nucleotide sequence ID" value="NZ_BJYK01000002.1"/>
</dbReference>
<dbReference type="Pfam" id="PF00795">
    <property type="entry name" value="CN_hydrolase"/>
    <property type="match status" value="1"/>
</dbReference>
<gene>
    <name evidence="3" type="ORF">AFE02nite_13980</name>
</gene>
<organism evidence="3 4">
    <name type="scientific">Actinotalea fermentans</name>
    <dbReference type="NCBI Taxonomy" id="43671"/>
    <lineage>
        <taxon>Bacteria</taxon>
        <taxon>Bacillati</taxon>
        <taxon>Actinomycetota</taxon>
        <taxon>Actinomycetes</taxon>
        <taxon>Micrococcales</taxon>
        <taxon>Cellulomonadaceae</taxon>
        <taxon>Actinotalea</taxon>
    </lineage>
</organism>
<accession>A0A511YWS8</accession>
<dbReference type="GO" id="GO:0016787">
    <property type="term" value="F:hydrolase activity"/>
    <property type="evidence" value="ECO:0007669"/>
    <property type="project" value="UniProtKB-KW"/>
</dbReference>
<sequence>MRVHAVAARSTPLSSQNVAGAVAAVEAAVADGADLVVLPEYAAAFDPRGVGRALAEPLAGPFVTALREATRTGVVVVAGTAVPEGERAANVVVAIASGELVGAYRKVHLYDAFGHRESDRLVAGDPAQPPLVVAVAGLVVGVLTCYDLRFPEVARRLVDAGAEVLLVPAAWAAGEHKADHWETLARARAIENTCYVVGAAQQGPGVTGDALVVAPDGVVLARASQPWTAAVADLSADAVAVVRERNPSLANRRYDVVPRRD</sequence>
<reference evidence="3 4" key="1">
    <citation type="submission" date="2019-07" db="EMBL/GenBank/DDBJ databases">
        <title>Whole genome shotgun sequence of Actinotalea fermentans NBRC 105374.</title>
        <authorList>
            <person name="Hosoyama A."/>
            <person name="Uohara A."/>
            <person name="Ohji S."/>
            <person name="Ichikawa N."/>
        </authorList>
    </citation>
    <scope>NUCLEOTIDE SEQUENCE [LARGE SCALE GENOMIC DNA]</scope>
    <source>
        <strain evidence="3 4">NBRC 105374</strain>
    </source>
</reference>
<dbReference type="OrthoDB" id="9811121at2"/>
<dbReference type="Gene3D" id="3.60.110.10">
    <property type="entry name" value="Carbon-nitrogen hydrolase"/>
    <property type="match status" value="1"/>
</dbReference>
<protein>
    <submittedName>
        <fullName evidence="3">Hydrolase</fullName>
    </submittedName>
</protein>
<dbReference type="AlphaFoldDB" id="A0A511YWS8"/>
<dbReference type="InterPro" id="IPR036526">
    <property type="entry name" value="C-N_Hydrolase_sf"/>
</dbReference>
<dbReference type="PANTHER" id="PTHR23088">
    <property type="entry name" value="NITRILASE-RELATED"/>
    <property type="match status" value="1"/>
</dbReference>
<name>A0A511YWS8_9CELL</name>
<evidence type="ECO:0000256" key="1">
    <source>
        <dbReference type="ARBA" id="ARBA00010613"/>
    </source>
</evidence>
<dbReference type="PROSITE" id="PS01227">
    <property type="entry name" value="UPF0012"/>
    <property type="match status" value="1"/>
</dbReference>
<evidence type="ECO:0000313" key="4">
    <source>
        <dbReference type="Proteomes" id="UP000321484"/>
    </source>
</evidence>
<dbReference type="InterPro" id="IPR001110">
    <property type="entry name" value="UPF0012_CS"/>
</dbReference>
<proteinExistence type="inferred from homology"/>
<comment type="similarity">
    <text evidence="1">Belongs to the carbon-nitrogen hydrolase superfamily. NIT1/NIT2 family.</text>
</comment>
<keyword evidence="4" id="KW-1185">Reference proteome</keyword>
<dbReference type="InterPro" id="IPR003010">
    <property type="entry name" value="C-N_Hydrolase"/>
</dbReference>
<dbReference type="Proteomes" id="UP000321484">
    <property type="component" value="Unassembled WGS sequence"/>
</dbReference>
<dbReference type="PROSITE" id="PS50263">
    <property type="entry name" value="CN_HYDROLASE"/>
    <property type="match status" value="1"/>
</dbReference>
<feature type="domain" description="CN hydrolase" evidence="2">
    <location>
        <begin position="1"/>
        <end position="236"/>
    </location>
</feature>
<dbReference type="PANTHER" id="PTHR23088:SF27">
    <property type="entry name" value="DEAMINATED GLUTATHIONE AMIDASE"/>
    <property type="match status" value="1"/>
</dbReference>
<evidence type="ECO:0000313" key="3">
    <source>
        <dbReference type="EMBL" id="GEN79664.1"/>
    </source>
</evidence>
<evidence type="ECO:0000259" key="2">
    <source>
        <dbReference type="PROSITE" id="PS50263"/>
    </source>
</evidence>
<dbReference type="SUPFAM" id="SSF56317">
    <property type="entry name" value="Carbon-nitrogen hydrolase"/>
    <property type="match status" value="1"/>
</dbReference>